<keyword evidence="1" id="KW-1133">Transmembrane helix</keyword>
<dbReference type="InterPro" id="IPR006119">
    <property type="entry name" value="Resolv_N"/>
</dbReference>
<keyword evidence="1" id="KW-0472">Membrane</keyword>
<dbReference type="InterPro" id="IPR038109">
    <property type="entry name" value="DNA_bind_recomb_sf"/>
</dbReference>
<organism evidence="4 5">
    <name type="scientific">Candidatus Portnoybacteria bacterium CG10_big_fil_rev_8_21_14_0_10_36_7</name>
    <dbReference type="NCBI Taxonomy" id="1974812"/>
    <lineage>
        <taxon>Bacteria</taxon>
        <taxon>Candidatus Portnoyibacteriota</taxon>
    </lineage>
</organism>
<dbReference type="PROSITE" id="PS51737">
    <property type="entry name" value="RECOMBINASE_DNA_BIND"/>
    <property type="match status" value="1"/>
</dbReference>
<dbReference type="AlphaFoldDB" id="A0A2M8KDV1"/>
<evidence type="ECO:0000259" key="3">
    <source>
        <dbReference type="PROSITE" id="PS51737"/>
    </source>
</evidence>
<dbReference type="InterPro" id="IPR050639">
    <property type="entry name" value="SSR_resolvase"/>
</dbReference>
<proteinExistence type="predicted"/>
<feature type="domain" description="Recombinase" evidence="3">
    <location>
        <begin position="176"/>
        <end position="290"/>
    </location>
</feature>
<accession>A0A2M8KDV1</accession>
<dbReference type="GO" id="GO:0003677">
    <property type="term" value="F:DNA binding"/>
    <property type="evidence" value="ECO:0007669"/>
    <property type="project" value="InterPro"/>
</dbReference>
<dbReference type="CDD" id="cd00338">
    <property type="entry name" value="Ser_Recombinase"/>
    <property type="match status" value="1"/>
</dbReference>
<name>A0A2M8KDV1_9BACT</name>
<dbReference type="PROSITE" id="PS51736">
    <property type="entry name" value="RECOMBINASES_3"/>
    <property type="match status" value="1"/>
</dbReference>
<dbReference type="EMBL" id="PFDW01000056">
    <property type="protein sequence ID" value="PJE58089.1"/>
    <property type="molecule type" value="Genomic_DNA"/>
</dbReference>
<dbReference type="Pfam" id="PF00239">
    <property type="entry name" value="Resolvase"/>
    <property type="match status" value="1"/>
</dbReference>
<gene>
    <name evidence="4" type="ORF">COU81_02630</name>
</gene>
<evidence type="ECO:0008006" key="6">
    <source>
        <dbReference type="Google" id="ProtNLM"/>
    </source>
</evidence>
<sequence length="578" mass="68839">MVKNNTENTNRIIRVAAYIRESTKDQDKGFSPDNQVRMIKDYADKNGMKVVGWYKDLLSGTKSENRGDFLRMMIDAEQKKFDLILIYHTSRFARNVREARKYKDKLRGKLNIDVKSVTQPFGNWNDPSAFLNECVNEMFDEYYSKQLSKWVRDSFQEKRLQGYQLGNPPLGYYKKEIGYDQERERKIYEKKWRVHEKEAKLVKKIFQMYASSKYSMKEIAVILNKENKITKYGHPFTYSSMKSILSNKSYIGLVYSPRKNYPEVQGNHTSILDKELFYKVQETLEERKSKRGRPVANHRFYLLRGLVYCYRCIKHIKGKEDKTDRTKMLPKMYCETMRWKNKKGEMVEYPTYGCKFSRENKSCSQEKVRCDVIDKQVIKYLEGFNVPDEIVKKTLAKLEEMLTRPADEEKITDNSKRIDTLEKKANKLNFIFKNTEQMTQEQYFNEMKAIEDELKLLHQVAPVVPRQVIGNTAKLRQQFLREVEDFLKDFNNLWQADIGNEERQAWIQMIIKRVWVKGDKVVAIEPHDRYKPLFSAHRKNIVHSPLATPLTDLFYLHKFIFFCIILTYEILYYYTCSQ</sequence>
<comment type="caution">
    <text evidence="4">The sequence shown here is derived from an EMBL/GenBank/DDBJ whole genome shotgun (WGS) entry which is preliminary data.</text>
</comment>
<dbReference type="PANTHER" id="PTHR30461:SF23">
    <property type="entry name" value="DNA RECOMBINASE-RELATED"/>
    <property type="match status" value="1"/>
</dbReference>
<evidence type="ECO:0000259" key="2">
    <source>
        <dbReference type="PROSITE" id="PS51736"/>
    </source>
</evidence>
<evidence type="ECO:0000313" key="4">
    <source>
        <dbReference type="EMBL" id="PJE58089.1"/>
    </source>
</evidence>
<dbReference type="Gene3D" id="3.40.50.1390">
    <property type="entry name" value="Resolvase, N-terminal catalytic domain"/>
    <property type="match status" value="1"/>
</dbReference>
<dbReference type="PANTHER" id="PTHR30461">
    <property type="entry name" value="DNA-INVERTASE FROM LAMBDOID PROPHAGE"/>
    <property type="match status" value="1"/>
</dbReference>
<evidence type="ECO:0000256" key="1">
    <source>
        <dbReference type="SAM" id="Phobius"/>
    </source>
</evidence>
<dbReference type="Proteomes" id="UP000231450">
    <property type="component" value="Unassembled WGS sequence"/>
</dbReference>
<dbReference type="InterPro" id="IPR036162">
    <property type="entry name" value="Resolvase-like_N_sf"/>
</dbReference>
<dbReference type="SUPFAM" id="SSF53041">
    <property type="entry name" value="Resolvase-like"/>
    <property type="match status" value="1"/>
</dbReference>
<dbReference type="Pfam" id="PF07508">
    <property type="entry name" value="Recombinase"/>
    <property type="match status" value="1"/>
</dbReference>
<feature type="domain" description="Resolvase/invertase-type recombinase catalytic" evidence="2">
    <location>
        <begin position="14"/>
        <end position="162"/>
    </location>
</feature>
<dbReference type="SMART" id="SM00857">
    <property type="entry name" value="Resolvase"/>
    <property type="match status" value="1"/>
</dbReference>
<feature type="transmembrane region" description="Helical" evidence="1">
    <location>
        <begin position="554"/>
        <end position="574"/>
    </location>
</feature>
<dbReference type="InterPro" id="IPR011109">
    <property type="entry name" value="DNA_bind_recombinase_dom"/>
</dbReference>
<dbReference type="GO" id="GO:0000150">
    <property type="term" value="F:DNA strand exchange activity"/>
    <property type="evidence" value="ECO:0007669"/>
    <property type="project" value="InterPro"/>
</dbReference>
<protein>
    <recommendedName>
        <fullName evidence="6">Recombinase domain-containing protein</fullName>
    </recommendedName>
</protein>
<dbReference type="Gene3D" id="3.90.1750.20">
    <property type="entry name" value="Putative Large Serine Recombinase, Chain B, Domain 2"/>
    <property type="match status" value="1"/>
</dbReference>
<evidence type="ECO:0000313" key="5">
    <source>
        <dbReference type="Proteomes" id="UP000231450"/>
    </source>
</evidence>
<reference evidence="5" key="1">
    <citation type="submission" date="2017-09" db="EMBL/GenBank/DDBJ databases">
        <title>Depth-based differentiation of microbial function through sediment-hosted aquifers and enrichment of novel symbionts in the deep terrestrial subsurface.</title>
        <authorList>
            <person name="Probst A.J."/>
            <person name="Ladd B."/>
            <person name="Jarett J.K."/>
            <person name="Geller-Mcgrath D.E."/>
            <person name="Sieber C.M.K."/>
            <person name="Emerson J.B."/>
            <person name="Anantharaman K."/>
            <person name="Thomas B.C."/>
            <person name="Malmstrom R."/>
            <person name="Stieglmeier M."/>
            <person name="Klingl A."/>
            <person name="Woyke T."/>
            <person name="Ryan C.M."/>
            <person name="Banfield J.F."/>
        </authorList>
    </citation>
    <scope>NUCLEOTIDE SEQUENCE [LARGE SCALE GENOMIC DNA]</scope>
</reference>
<keyword evidence="1" id="KW-0812">Transmembrane</keyword>